<dbReference type="EMBL" id="CP024047">
    <property type="protein sequence ID" value="AXR76861.1"/>
    <property type="molecule type" value="Genomic_DNA"/>
</dbReference>
<keyword evidence="6" id="KW-0902">Two-component regulatory system</keyword>
<evidence type="ECO:0000256" key="3">
    <source>
        <dbReference type="ARBA" id="ARBA00022553"/>
    </source>
</evidence>
<dbReference type="PROSITE" id="PS50113">
    <property type="entry name" value="PAC"/>
    <property type="match status" value="1"/>
</dbReference>
<dbReference type="InterPro" id="IPR003661">
    <property type="entry name" value="HisK_dim/P_dom"/>
</dbReference>
<reference evidence="11" key="1">
    <citation type="submission" date="2017-10" db="EMBL/GenBank/DDBJ databases">
        <title>Phenotypic and genomic properties of facultatively anaerobic sulfur-reducing natronoarchaea from hypersaline soda lakes.</title>
        <authorList>
            <person name="Sorokin D.Y."/>
            <person name="Kublanov I.V."/>
            <person name="Roman P."/>
            <person name="Sinninghe Damste J.S."/>
            <person name="Golyshin P.N."/>
            <person name="Rojo D."/>
            <person name="Ciordia S."/>
            <person name="Mena Md.C."/>
            <person name="Ferrer M."/>
            <person name="Messina E."/>
            <person name="Smedile F."/>
            <person name="La Spada G."/>
            <person name="La Cono V."/>
            <person name="Yakimov M.M."/>
        </authorList>
    </citation>
    <scope>NUCLEOTIDE SEQUENCE [LARGE SCALE GENOMIC DNA]</scope>
    <source>
        <strain evidence="11">AArc1</strain>
    </source>
</reference>
<keyword evidence="5" id="KW-0418">Kinase</keyword>
<keyword evidence="4" id="KW-0808">Transferase</keyword>
<dbReference type="InterPro" id="IPR004358">
    <property type="entry name" value="Sig_transdc_His_kin-like_C"/>
</dbReference>
<dbReference type="SUPFAM" id="SSF55785">
    <property type="entry name" value="PYP-like sensor domain (PAS domain)"/>
    <property type="match status" value="1"/>
</dbReference>
<dbReference type="SUPFAM" id="SSF47384">
    <property type="entry name" value="Homodimeric domain of signal transducing histidine kinase"/>
    <property type="match status" value="1"/>
</dbReference>
<keyword evidence="3" id="KW-0597">Phosphoprotein</keyword>
<dbReference type="Gene3D" id="3.30.565.10">
    <property type="entry name" value="Histidine kinase-like ATPase, C-terminal domain"/>
    <property type="match status" value="1"/>
</dbReference>
<dbReference type="Gene3D" id="3.30.450.40">
    <property type="match status" value="1"/>
</dbReference>
<dbReference type="SUPFAM" id="SSF55874">
    <property type="entry name" value="ATPase domain of HSP90 chaperone/DNA topoisomerase II/histidine kinase"/>
    <property type="match status" value="1"/>
</dbReference>
<dbReference type="CDD" id="cd00082">
    <property type="entry name" value="HisKA"/>
    <property type="match status" value="1"/>
</dbReference>
<evidence type="ECO:0000256" key="4">
    <source>
        <dbReference type="ARBA" id="ARBA00022679"/>
    </source>
</evidence>
<dbReference type="InterPro" id="IPR036890">
    <property type="entry name" value="HATPase_C_sf"/>
</dbReference>
<dbReference type="Pfam" id="PF02518">
    <property type="entry name" value="HATPase_c"/>
    <property type="match status" value="1"/>
</dbReference>
<dbReference type="Pfam" id="PF00512">
    <property type="entry name" value="HisKA"/>
    <property type="match status" value="1"/>
</dbReference>
<dbReference type="InterPro" id="IPR000700">
    <property type="entry name" value="PAS-assoc_C"/>
</dbReference>
<dbReference type="PANTHER" id="PTHR43711:SF1">
    <property type="entry name" value="HISTIDINE KINASE 1"/>
    <property type="match status" value="1"/>
</dbReference>
<dbReference type="InterPro" id="IPR003594">
    <property type="entry name" value="HATPase_dom"/>
</dbReference>
<evidence type="ECO:0000259" key="9">
    <source>
        <dbReference type="PROSITE" id="PS50113"/>
    </source>
</evidence>
<dbReference type="GO" id="GO:0000155">
    <property type="term" value="F:phosphorelay sensor kinase activity"/>
    <property type="evidence" value="ECO:0007669"/>
    <property type="project" value="InterPro"/>
</dbReference>
<dbReference type="InterPro" id="IPR050736">
    <property type="entry name" value="Sensor_HK_Regulatory"/>
</dbReference>
<dbReference type="Gene3D" id="1.10.287.130">
    <property type="match status" value="1"/>
</dbReference>
<dbReference type="SUPFAM" id="SSF55781">
    <property type="entry name" value="GAF domain-like"/>
    <property type="match status" value="1"/>
</dbReference>
<evidence type="ECO:0000256" key="6">
    <source>
        <dbReference type="ARBA" id="ARBA00023012"/>
    </source>
</evidence>
<dbReference type="InterPro" id="IPR029016">
    <property type="entry name" value="GAF-like_dom_sf"/>
</dbReference>
<feature type="domain" description="Histidine kinase" evidence="7">
    <location>
        <begin position="299"/>
        <end position="489"/>
    </location>
</feature>
<dbReference type="AlphaFoldDB" id="A0A346PBG6"/>
<evidence type="ECO:0000256" key="1">
    <source>
        <dbReference type="ARBA" id="ARBA00000085"/>
    </source>
</evidence>
<dbReference type="InterPro" id="IPR000014">
    <property type="entry name" value="PAS"/>
</dbReference>
<dbReference type="Pfam" id="PF13185">
    <property type="entry name" value="GAF_2"/>
    <property type="match status" value="1"/>
</dbReference>
<dbReference type="EC" id="2.7.13.3" evidence="2"/>
<feature type="domain" description="PAC" evidence="9">
    <location>
        <begin position="86"/>
        <end position="135"/>
    </location>
</feature>
<dbReference type="InterPro" id="IPR003018">
    <property type="entry name" value="GAF"/>
</dbReference>
<proteinExistence type="predicted"/>
<protein>
    <recommendedName>
        <fullName evidence="2">histidine kinase</fullName>
        <ecNumber evidence="2">2.7.13.3</ecNumber>
    </recommendedName>
</protein>
<accession>A0A346PBG6</accession>
<dbReference type="Pfam" id="PF08448">
    <property type="entry name" value="PAS_4"/>
    <property type="match status" value="1"/>
</dbReference>
<evidence type="ECO:0000313" key="11">
    <source>
        <dbReference type="Proteomes" id="UP000258707"/>
    </source>
</evidence>
<comment type="catalytic activity">
    <reaction evidence="1">
        <text>ATP + protein L-histidine = ADP + protein N-phospho-L-histidine.</text>
        <dbReference type="EC" id="2.7.13.3"/>
    </reaction>
</comment>
<dbReference type="InterPro" id="IPR013656">
    <property type="entry name" value="PAS_4"/>
</dbReference>
<organism evidence="10 11">
    <name type="scientific">Natrarchaeobaculum sulfurireducens</name>
    <dbReference type="NCBI Taxonomy" id="2044521"/>
    <lineage>
        <taxon>Archaea</taxon>
        <taxon>Methanobacteriati</taxon>
        <taxon>Methanobacteriota</taxon>
        <taxon>Stenosarchaea group</taxon>
        <taxon>Halobacteria</taxon>
        <taxon>Halobacteriales</taxon>
        <taxon>Natrialbaceae</taxon>
        <taxon>Natrarchaeobaculum</taxon>
    </lineage>
</organism>
<gene>
    <name evidence="10" type="ORF">AArc1_0517</name>
</gene>
<dbReference type="PROSITE" id="PS50109">
    <property type="entry name" value="HIS_KIN"/>
    <property type="match status" value="1"/>
</dbReference>
<name>A0A346PBG6_9EURY</name>
<dbReference type="SMART" id="SM00387">
    <property type="entry name" value="HATPase_c"/>
    <property type="match status" value="1"/>
</dbReference>
<dbReference type="PRINTS" id="PR00344">
    <property type="entry name" value="BCTRLSENSOR"/>
</dbReference>
<dbReference type="SMART" id="SM00091">
    <property type="entry name" value="PAS"/>
    <property type="match status" value="1"/>
</dbReference>
<dbReference type="Gene3D" id="3.30.450.20">
    <property type="entry name" value="PAS domain"/>
    <property type="match status" value="1"/>
</dbReference>
<evidence type="ECO:0000259" key="8">
    <source>
        <dbReference type="PROSITE" id="PS50112"/>
    </source>
</evidence>
<sequence length="495" mass="53503">METMTPFDTAARPDPDALLAQLEDAVVVLDDAGRISYASPPAGRFLGAPSEALVGVRAFEYVDPRDRAAVLDAFEELVTDPATSSRRTEFRLLGEGTSVWLEAVTVDATASDVGGYVATLRDVTEHRVRERDLERLHDSTNHLYAAESVEESYRIAIDAAVSILGFDWCTLATPADDGETFEIAAISEHAPLEVGDRPFGLDEGVAGHVYQTGTASVVDDARGSSRGKPVDPAIRSALTVPVGDWGVFQAVTTTRSAFDDRDRNRAQLLVTAMVTAIDRIERRRDLERQNERLDQFVRYVSHDLRTPLTTAAGYLELMVDDIDGSPAEIAHVRDAHEQMEAMIDQLSTWARGDDLARDRTAISVASVAGHTWSSVAPESASLSIEMTRLLEADRTCFRQLVENLLRNAVTHVGDDVSVRVEELEGGFAIEDDGPGIPPDARDDVFEPGHTCSEAGTGLGLAIVAEIVSAHGWEIAVTEGSAGGARFEITGVDFAD</sequence>
<dbReference type="InterPro" id="IPR005467">
    <property type="entry name" value="His_kinase_dom"/>
</dbReference>
<dbReference type="PROSITE" id="PS50112">
    <property type="entry name" value="PAS"/>
    <property type="match status" value="1"/>
</dbReference>
<dbReference type="NCBIfam" id="TIGR00229">
    <property type="entry name" value="sensory_box"/>
    <property type="match status" value="1"/>
</dbReference>
<evidence type="ECO:0000256" key="2">
    <source>
        <dbReference type="ARBA" id="ARBA00012438"/>
    </source>
</evidence>
<dbReference type="InterPro" id="IPR035965">
    <property type="entry name" value="PAS-like_dom_sf"/>
</dbReference>
<evidence type="ECO:0000259" key="7">
    <source>
        <dbReference type="PROSITE" id="PS50109"/>
    </source>
</evidence>
<dbReference type="Proteomes" id="UP000258707">
    <property type="component" value="Chromosome"/>
</dbReference>
<dbReference type="SMART" id="SM00388">
    <property type="entry name" value="HisKA"/>
    <property type="match status" value="1"/>
</dbReference>
<dbReference type="PANTHER" id="PTHR43711">
    <property type="entry name" value="TWO-COMPONENT HISTIDINE KINASE"/>
    <property type="match status" value="1"/>
</dbReference>
<dbReference type="InterPro" id="IPR036097">
    <property type="entry name" value="HisK_dim/P_sf"/>
</dbReference>
<evidence type="ECO:0000313" key="10">
    <source>
        <dbReference type="EMBL" id="AXR76861.1"/>
    </source>
</evidence>
<dbReference type="KEGG" id="nan:AArc1_0517"/>
<dbReference type="CDD" id="cd00130">
    <property type="entry name" value="PAS"/>
    <property type="match status" value="1"/>
</dbReference>
<dbReference type="CDD" id="cd00075">
    <property type="entry name" value="HATPase"/>
    <property type="match status" value="1"/>
</dbReference>
<evidence type="ECO:0000256" key="5">
    <source>
        <dbReference type="ARBA" id="ARBA00022777"/>
    </source>
</evidence>
<feature type="domain" description="PAS" evidence="8">
    <location>
        <begin position="18"/>
        <end position="81"/>
    </location>
</feature>